<dbReference type="Gene3D" id="3.40.630.30">
    <property type="match status" value="1"/>
</dbReference>
<sequence length="149" mass="16257">MVALEFPTPPLFDAVVHLRPWRIQDVPEKLMAFNDPVIRQFAWSRTEPYSEAHAREYFVEQEQARRTGSALTVAIASPADEAAILGGASLYDVDLNQARAGIGYWLAPDARGRGHPHCAASRRLGLLDVGPAADRADLRAGQRRLAAGG</sequence>
<name>A0A8A4ZFS5_9MICO</name>
<dbReference type="SUPFAM" id="SSF55729">
    <property type="entry name" value="Acyl-CoA N-acyltransferases (Nat)"/>
    <property type="match status" value="1"/>
</dbReference>
<evidence type="ECO:0000313" key="2">
    <source>
        <dbReference type="EMBL" id="QTE30860.1"/>
    </source>
</evidence>
<dbReference type="EMBL" id="CP071868">
    <property type="protein sequence ID" value="QTE30860.1"/>
    <property type="molecule type" value="Genomic_DNA"/>
</dbReference>
<dbReference type="InterPro" id="IPR000182">
    <property type="entry name" value="GNAT_dom"/>
</dbReference>
<dbReference type="KEGG" id="psic:J4E96_08005"/>
<reference evidence="2" key="1">
    <citation type="submission" date="2021-03" db="EMBL/GenBank/DDBJ databases">
        <title>Pengzhenrongella sicca gen. nov., sp. nov., a new member of suborder Micrococcineae isolated from High-Arctic tundra soil.</title>
        <authorList>
            <person name="Peng F."/>
        </authorList>
    </citation>
    <scope>NUCLEOTIDE SEQUENCE</scope>
    <source>
        <strain evidence="2">LRZ-2</strain>
    </source>
</reference>
<dbReference type="Proteomes" id="UP000663937">
    <property type="component" value="Chromosome"/>
</dbReference>
<dbReference type="InterPro" id="IPR016181">
    <property type="entry name" value="Acyl_CoA_acyltransferase"/>
</dbReference>
<accession>A0A8A4ZFS5</accession>
<proteinExistence type="predicted"/>
<evidence type="ECO:0000259" key="1">
    <source>
        <dbReference type="Pfam" id="PF13302"/>
    </source>
</evidence>
<dbReference type="AlphaFoldDB" id="A0A8A4ZFS5"/>
<dbReference type="GO" id="GO:0016747">
    <property type="term" value="F:acyltransferase activity, transferring groups other than amino-acyl groups"/>
    <property type="evidence" value="ECO:0007669"/>
    <property type="project" value="InterPro"/>
</dbReference>
<organism evidence="2 3">
    <name type="scientific">Pengzhenrongella sicca</name>
    <dbReference type="NCBI Taxonomy" id="2819238"/>
    <lineage>
        <taxon>Bacteria</taxon>
        <taxon>Bacillati</taxon>
        <taxon>Actinomycetota</taxon>
        <taxon>Actinomycetes</taxon>
        <taxon>Micrococcales</taxon>
        <taxon>Pengzhenrongella</taxon>
    </lineage>
</organism>
<gene>
    <name evidence="2" type="ORF">J4E96_08005</name>
</gene>
<evidence type="ECO:0000313" key="3">
    <source>
        <dbReference type="Proteomes" id="UP000663937"/>
    </source>
</evidence>
<dbReference type="Pfam" id="PF13302">
    <property type="entry name" value="Acetyltransf_3"/>
    <property type="match status" value="1"/>
</dbReference>
<feature type="domain" description="N-acetyltransferase" evidence="1">
    <location>
        <begin position="17"/>
        <end position="121"/>
    </location>
</feature>
<protein>
    <submittedName>
        <fullName evidence="2">GNAT family N-acetyltransferase</fullName>
    </submittedName>
</protein>
<keyword evidence="3" id="KW-1185">Reference proteome</keyword>